<evidence type="ECO:0000256" key="5">
    <source>
        <dbReference type="ARBA" id="ARBA00023012"/>
    </source>
</evidence>
<feature type="chain" id="PRO_5046279555" description="histidine kinase" evidence="9">
    <location>
        <begin position="22"/>
        <end position="684"/>
    </location>
</feature>
<evidence type="ECO:0000256" key="7">
    <source>
        <dbReference type="SAM" id="Coils"/>
    </source>
</evidence>
<keyword evidence="11" id="KW-0067">ATP-binding</keyword>
<dbReference type="RefSeq" id="WP_386058370.1">
    <property type="nucleotide sequence ID" value="NZ_JBHLTQ010000001.1"/>
</dbReference>
<dbReference type="Gene3D" id="3.30.565.10">
    <property type="entry name" value="Histidine kinase-like ATPase, C-terminal domain"/>
    <property type="match status" value="1"/>
</dbReference>
<keyword evidence="8" id="KW-0812">Transmembrane</keyword>
<dbReference type="InterPro" id="IPR019734">
    <property type="entry name" value="TPR_rpt"/>
</dbReference>
<feature type="transmembrane region" description="Helical" evidence="8">
    <location>
        <begin position="425"/>
        <end position="445"/>
    </location>
</feature>
<dbReference type="PANTHER" id="PTHR24421:SF10">
    <property type="entry name" value="NITRATE_NITRITE SENSOR PROTEIN NARQ"/>
    <property type="match status" value="1"/>
</dbReference>
<keyword evidence="8" id="KW-1133">Transmembrane helix</keyword>
<dbReference type="Pfam" id="PF00515">
    <property type="entry name" value="TPR_1"/>
    <property type="match status" value="1"/>
</dbReference>
<dbReference type="SUPFAM" id="SSF55874">
    <property type="entry name" value="ATPase domain of HSP90 chaperone/DNA topoisomerase II/histidine kinase"/>
    <property type="match status" value="1"/>
</dbReference>
<dbReference type="Gene3D" id="1.25.40.10">
    <property type="entry name" value="Tetratricopeptide repeat domain"/>
    <property type="match status" value="2"/>
</dbReference>
<keyword evidence="12" id="KW-1185">Reference proteome</keyword>
<dbReference type="SUPFAM" id="SSF48452">
    <property type="entry name" value="TPR-like"/>
    <property type="match status" value="2"/>
</dbReference>
<evidence type="ECO:0000256" key="1">
    <source>
        <dbReference type="ARBA" id="ARBA00000085"/>
    </source>
</evidence>
<evidence type="ECO:0000313" key="12">
    <source>
        <dbReference type="Proteomes" id="UP001589832"/>
    </source>
</evidence>
<keyword evidence="9" id="KW-0732">Signal</keyword>
<dbReference type="Proteomes" id="UP001589832">
    <property type="component" value="Unassembled WGS sequence"/>
</dbReference>
<evidence type="ECO:0000259" key="10">
    <source>
        <dbReference type="PROSITE" id="PS50109"/>
    </source>
</evidence>
<dbReference type="PROSITE" id="PS50109">
    <property type="entry name" value="HIS_KIN"/>
    <property type="match status" value="1"/>
</dbReference>
<keyword evidence="11" id="KW-0547">Nucleotide-binding</keyword>
<dbReference type="PROSITE" id="PS50005">
    <property type="entry name" value="TPR"/>
    <property type="match status" value="1"/>
</dbReference>
<dbReference type="SMART" id="SM00387">
    <property type="entry name" value="HATPase_c"/>
    <property type="match status" value="1"/>
</dbReference>
<sequence length="684" mass="78459">MIRYLFFSILCLHLHLSTVSAQNKSIDSINELIDKSKDKNLTVNERLTFALKSSEIAKRIDIDSIILRANRNLSMRYFEAEKYEKYINLNRANFELATKINDSSAITVAGSNLGSLYRFYQKNDSSYYYYSQALKYYSPNDVSEPKATALLYLADIQQVEKIYAGAEEAAIKSIIILNRLPETQNRLDKLWNAYNLMGIISRESGNFPKALEYYEKSNFYAKKIKNGFINEVYSINNKAYVYRQMGEFEKAIELYESLLELRPKYENEDPTFYPTILTNIAATELESGDYNFNSVKNKLGKSYDLTKKLGDDILRMNVALHTSKLYFKANQIDSVSKYANEALDISSSVFANEVKLEALMILSQITEGEKGKKYLREHIRITDSLITEERGIRNKYARIEFETDQLEAENEKIEAENKQISKENLYLVILSIGLLLTAILIYVLISQRAKNRKLKLIQVQQKANEDIYNLMLSQQDKVEEARAKEKIRVSKELHDGVLGRLFGTRLSLDSINFKEGKEAMMNRANYIAQLKTIEEDIRKISHELNTDFVSGAGFMNIVSELIENQTQAYGLKYNFDYTDDINWDTLSNKTKINIYRIIQESMQNIYKHANANAIKISISLEKNVICLDIIDDGEGFDTSKSKKGIGLKNMMSRVDEINGKITFTSQSGNGTVVNVKIPYTNQST</sequence>
<evidence type="ECO:0000256" key="4">
    <source>
        <dbReference type="ARBA" id="ARBA00022777"/>
    </source>
</evidence>
<dbReference type="CDD" id="cd16917">
    <property type="entry name" value="HATPase_UhpB-NarQ-NarX-like"/>
    <property type="match status" value="1"/>
</dbReference>
<dbReference type="EC" id="2.7.13.3" evidence="2"/>
<keyword evidence="7" id="KW-0175">Coiled coil</keyword>
<feature type="signal peptide" evidence="9">
    <location>
        <begin position="1"/>
        <end position="21"/>
    </location>
</feature>
<gene>
    <name evidence="11" type="ORF">ACFFGA_01005</name>
</gene>
<evidence type="ECO:0000256" key="2">
    <source>
        <dbReference type="ARBA" id="ARBA00012438"/>
    </source>
</evidence>
<evidence type="ECO:0000256" key="8">
    <source>
        <dbReference type="SAM" id="Phobius"/>
    </source>
</evidence>
<organism evidence="11 12">
    <name type="scientific">Winogradskyella pulchriflava</name>
    <dbReference type="NCBI Taxonomy" id="1110688"/>
    <lineage>
        <taxon>Bacteria</taxon>
        <taxon>Pseudomonadati</taxon>
        <taxon>Bacteroidota</taxon>
        <taxon>Flavobacteriia</taxon>
        <taxon>Flavobacteriales</taxon>
        <taxon>Flavobacteriaceae</taxon>
        <taxon>Winogradskyella</taxon>
    </lineage>
</organism>
<dbReference type="InterPro" id="IPR011990">
    <property type="entry name" value="TPR-like_helical_dom_sf"/>
</dbReference>
<evidence type="ECO:0000256" key="9">
    <source>
        <dbReference type="SAM" id="SignalP"/>
    </source>
</evidence>
<dbReference type="InterPro" id="IPR005467">
    <property type="entry name" value="His_kinase_dom"/>
</dbReference>
<dbReference type="InterPro" id="IPR050482">
    <property type="entry name" value="Sensor_HK_TwoCompSys"/>
</dbReference>
<dbReference type="Pfam" id="PF02518">
    <property type="entry name" value="HATPase_c"/>
    <property type="match status" value="1"/>
</dbReference>
<keyword evidence="8" id="KW-0472">Membrane</keyword>
<feature type="repeat" description="TPR" evidence="6">
    <location>
        <begin position="232"/>
        <end position="265"/>
    </location>
</feature>
<keyword evidence="6" id="KW-0802">TPR repeat</keyword>
<evidence type="ECO:0000256" key="6">
    <source>
        <dbReference type="PROSITE-ProRule" id="PRU00339"/>
    </source>
</evidence>
<protein>
    <recommendedName>
        <fullName evidence="2">histidine kinase</fullName>
        <ecNumber evidence="2">2.7.13.3</ecNumber>
    </recommendedName>
</protein>
<dbReference type="InterPro" id="IPR003594">
    <property type="entry name" value="HATPase_dom"/>
</dbReference>
<dbReference type="PANTHER" id="PTHR24421">
    <property type="entry name" value="NITRATE/NITRITE SENSOR PROTEIN NARX-RELATED"/>
    <property type="match status" value="1"/>
</dbReference>
<dbReference type="PROSITE" id="PS50293">
    <property type="entry name" value="TPR_REGION"/>
    <property type="match status" value="1"/>
</dbReference>
<proteinExistence type="predicted"/>
<dbReference type="GO" id="GO:0005524">
    <property type="term" value="F:ATP binding"/>
    <property type="evidence" value="ECO:0007669"/>
    <property type="project" value="UniProtKB-KW"/>
</dbReference>
<dbReference type="SMART" id="SM00028">
    <property type="entry name" value="TPR"/>
    <property type="match status" value="3"/>
</dbReference>
<feature type="coiled-coil region" evidence="7">
    <location>
        <begin position="396"/>
        <end position="423"/>
    </location>
</feature>
<dbReference type="EMBL" id="JBHLTQ010000001">
    <property type="protein sequence ID" value="MFC0603117.1"/>
    <property type="molecule type" value="Genomic_DNA"/>
</dbReference>
<feature type="domain" description="Histidine kinase" evidence="10">
    <location>
        <begin position="594"/>
        <end position="681"/>
    </location>
</feature>
<name>A0ABV6Q5E9_9FLAO</name>
<comment type="catalytic activity">
    <reaction evidence="1">
        <text>ATP + protein L-histidine = ADP + protein N-phospho-L-histidine.</text>
        <dbReference type="EC" id="2.7.13.3"/>
    </reaction>
</comment>
<evidence type="ECO:0000256" key="3">
    <source>
        <dbReference type="ARBA" id="ARBA00022679"/>
    </source>
</evidence>
<accession>A0ABV6Q5E9</accession>
<keyword evidence="5" id="KW-0902">Two-component regulatory system</keyword>
<evidence type="ECO:0000313" key="11">
    <source>
        <dbReference type="EMBL" id="MFC0603117.1"/>
    </source>
</evidence>
<comment type="caution">
    <text evidence="11">The sequence shown here is derived from an EMBL/GenBank/DDBJ whole genome shotgun (WGS) entry which is preliminary data.</text>
</comment>
<keyword evidence="3" id="KW-0808">Transferase</keyword>
<reference evidence="11 12" key="1">
    <citation type="submission" date="2024-09" db="EMBL/GenBank/DDBJ databases">
        <authorList>
            <person name="Sun Q."/>
            <person name="Mori K."/>
        </authorList>
    </citation>
    <scope>NUCLEOTIDE SEQUENCE [LARGE SCALE GENOMIC DNA]</scope>
    <source>
        <strain evidence="11 12">NCAIM B.02481</strain>
    </source>
</reference>
<dbReference type="InterPro" id="IPR036890">
    <property type="entry name" value="HATPase_C_sf"/>
</dbReference>
<keyword evidence="4" id="KW-0418">Kinase</keyword>